<dbReference type="InterPro" id="IPR000727">
    <property type="entry name" value="T_SNARE_dom"/>
</dbReference>
<dbReference type="InterPro" id="IPR013079">
    <property type="entry name" value="6Phosfructo_kin"/>
</dbReference>
<accession>A0ABY7G0W9</accession>
<dbReference type="InterPro" id="IPR003094">
    <property type="entry name" value="6Pfruct_kin"/>
</dbReference>
<proteinExistence type="predicted"/>
<feature type="compositionally biased region" description="Basic residues" evidence="4">
    <location>
        <begin position="1"/>
        <end position="12"/>
    </location>
</feature>
<feature type="region of interest" description="Disordered" evidence="4">
    <location>
        <begin position="1"/>
        <end position="34"/>
    </location>
</feature>
<evidence type="ECO:0000259" key="5">
    <source>
        <dbReference type="PROSITE" id="PS50192"/>
    </source>
</evidence>
<dbReference type="Pfam" id="PF01591">
    <property type="entry name" value="6PF2K"/>
    <property type="match status" value="1"/>
</dbReference>
<keyword evidence="7" id="KW-1185">Reference proteome</keyword>
<dbReference type="InterPro" id="IPR027417">
    <property type="entry name" value="P-loop_NTPase"/>
</dbReference>
<keyword evidence="3" id="KW-0175">Coiled coil</keyword>
<name>A0ABY7G0W9_MYAAR</name>
<organism evidence="6 7">
    <name type="scientific">Mya arenaria</name>
    <name type="common">Soft-shell clam</name>
    <dbReference type="NCBI Taxonomy" id="6604"/>
    <lineage>
        <taxon>Eukaryota</taxon>
        <taxon>Metazoa</taxon>
        <taxon>Spiralia</taxon>
        <taxon>Lophotrochozoa</taxon>
        <taxon>Mollusca</taxon>
        <taxon>Bivalvia</taxon>
        <taxon>Autobranchia</taxon>
        <taxon>Heteroconchia</taxon>
        <taxon>Euheterodonta</taxon>
        <taxon>Imparidentia</taxon>
        <taxon>Neoheterodontei</taxon>
        <taxon>Myida</taxon>
        <taxon>Myoidea</taxon>
        <taxon>Myidae</taxon>
        <taxon>Mya</taxon>
    </lineage>
</organism>
<dbReference type="PROSITE" id="PS50192">
    <property type="entry name" value="T_SNARE"/>
    <property type="match status" value="1"/>
</dbReference>
<evidence type="ECO:0000313" key="6">
    <source>
        <dbReference type="EMBL" id="WAR26646.1"/>
    </source>
</evidence>
<dbReference type="Proteomes" id="UP001164746">
    <property type="component" value="Chromosome 14"/>
</dbReference>
<sequence length="493" mass="56372">MTGKNRRNKKKRSESDDEFSGNKRINTQKSPGGFESISQVLGEANSVLYDEEINVSTSNLFEPLTTWNDNCSQSTDTMEDRSGQHTGGPTNSDIIALLGKMDLKLNDMDTRLKTLDGLEKKVDNFDKELKKLWLHIDSSIKENSVKLNRVEHKVDSVDIELEGARKRIADLERDKDKLKYDMNYVQSQTMRNNLIFGNIPEDVNETPAKCDEIVREFIEKNLKIAKETVANMRFERFCPVRHKFLKVNVLQSSVDIDLTVNMEENGSSYQPPNIYTVNTITITNTKMDQRPKPAHGHSRCGSASCPHMVQAPTVISMVGLPARGKTYMSKKLTRYLNWIGIRTKVFNVGEYRRAATDKYRSHVFFDTTNSEALAIRQKCALMAIDDACSFLKGGGEVAVIDATNTTRERRKLLAEIICDRFGFRLFFEVKVCSPDYLGMDKNEAVKDFMKRIEHYSLNYQSLDYSLDKTLSFIQIFNQGERFLVIYKVELCTI</sequence>
<dbReference type="PANTHER" id="PTHR10606">
    <property type="entry name" value="6-PHOSPHOFRUCTO-2-KINASE/FRUCTOSE-2,6-BISPHOSPHATASE"/>
    <property type="match status" value="1"/>
</dbReference>
<keyword evidence="1" id="KW-0547">Nucleotide-binding</keyword>
<feature type="coiled-coil region" evidence="3">
    <location>
        <begin position="147"/>
        <end position="181"/>
    </location>
</feature>
<reference evidence="6" key="1">
    <citation type="submission" date="2022-11" db="EMBL/GenBank/DDBJ databases">
        <title>Centuries of genome instability and evolution in soft-shell clam transmissible cancer (bioRxiv).</title>
        <authorList>
            <person name="Hart S.F.M."/>
            <person name="Yonemitsu M.A."/>
            <person name="Giersch R.M."/>
            <person name="Beal B.F."/>
            <person name="Arriagada G."/>
            <person name="Davis B.W."/>
            <person name="Ostrander E.A."/>
            <person name="Goff S.P."/>
            <person name="Metzger M.J."/>
        </authorList>
    </citation>
    <scope>NUCLEOTIDE SEQUENCE</scope>
    <source>
        <strain evidence="6">MELC-2E11</strain>
        <tissue evidence="6">Siphon/mantle</tissue>
    </source>
</reference>
<evidence type="ECO:0000256" key="4">
    <source>
        <dbReference type="SAM" id="MobiDB-lite"/>
    </source>
</evidence>
<protein>
    <submittedName>
        <fullName evidence="6">F26-like protein</fullName>
    </submittedName>
</protein>
<feature type="compositionally biased region" description="Polar residues" evidence="4">
    <location>
        <begin position="64"/>
        <end position="76"/>
    </location>
</feature>
<dbReference type="PANTHER" id="PTHR10606:SF44">
    <property type="entry name" value="6-PHOSPHOFRUCTO 2-KINASE_FRUCTOSE 2,6-BISPHOSPHATASE LONG FORM"/>
    <property type="match status" value="1"/>
</dbReference>
<feature type="region of interest" description="Disordered" evidence="4">
    <location>
        <begin position="64"/>
        <end position="90"/>
    </location>
</feature>
<dbReference type="Gene3D" id="3.40.50.300">
    <property type="entry name" value="P-loop containing nucleotide triphosphate hydrolases"/>
    <property type="match status" value="1"/>
</dbReference>
<evidence type="ECO:0000256" key="2">
    <source>
        <dbReference type="ARBA" id="ARBA00022840"/>
    </source>
</evidence>
<dbReference type="SUPFAM" id="SSF52540">
    <property type="entry name" value="P-loop containing nucleoside triphosphate hydrolases"/>
    <property type="match status" value="1"/>
</dbReference>
<evidence type="ECO:0000313" key="7">
    <source>
        <dbReference type="Proteomes" id="UP001164746"/>
    </source>
</evidence>
<feature type="domain" description="T-SNARE coiled-coil homology" evidence="5">
    <location>
        <begin position="128"/>
        <end position="171"/>
    </location>
</feature>
<evidence type="ECO:0000256" key="3">
    <source>
        <dbReference type="SAM" id="Coils"/>
    </source>
</evidence>
<keyword evidence="2" id="KW-0067">ATP-binding</keyword>
<gene>
    <name evidence="6" type="ORF">MAR_012350</name>
</gene>
<dbReference type="EMBL" id="CP111025">
    <property type="protein sequence ID" value="WAR26646.1"/>
    <property type="molecule type" value="Genomic_DNA"/>
</dbReference>
<evidence type="ECO:0000256" key="1">
    <source>
        <dbReference type="ARBA" id="ARBA00022741"/>
    </source>
</evidence>